<reference evidence="2 3" key="1">
    <citation type="journal article" date="2015" name="Nature">
        <title>rRNA introns, odd ribosomes, and small enigmatic genomes across a large radiation of phyla.</title>
        <authorList>
            <person name="Brown C.T."/>
            <person name="Hug L.A."/>
            <person name="Thomas B.C."/>
            <person name="Sharon I."/>
            <person name="Castelle C.J."/>
            <person name="Singh A."/>
            <person name="Wilkins M.J."/>
            <person name="Williams K.H."/>
            <person name="Banfield J.F."/>
        </authorList>
    </citation>
    <scope>NUCLEOTIDE SEQUENCE [LARGE SCALE GENOMIC DNA]</scope>
</reference>
<evidence type="ECO:0008006" key="4">
    <source>
        <dbReference type="Google" id="ProtNLM"/>
    </source>
</evidence>
<organism evidence="2 3">
    <name type="scientific">Candidatus Collierbacteria bacterium GW2011_GWF1_44_12</name>
    <dbReference type="NCBI Taxonomy" id="1618402"/>
    <lineage>
        <taxon>Bacteria</taxon>
        <taxon>Candidatus Collieribacteriota</taxon>
    </lineage>
</organism>
<dbReference type="EMBL" id="LCHQ01000031">
    <property type="protein sequence ID" value="KKT37527.1"/>
    <property type="molecule type" value="Genomic_DNA"/>
</dbReference>
<evidence type="ECO:0000256" key="1">
    <source>
        <dbReference type="SAM" id="SignalP"/>
    </source>
</evidence>
<proteinExistence type="predicted"/>
<protein>
    <recommendedName>
        <fullName evidence="4">DUF5666 domain-containing protein</fullName>
    </recommendedName>
</protein>
<accession>A0A0G1J0A6</accession>
<dbReference type="Proteomes" id="UP000034097">
    <property type="component" value="Unassembled WGS sequence"/>
</dbReference>
<name>A0A0G1J0A6_9BACT</name>
<gene>
    <name evidence="2" type="ORF">UW26_C0031G0006</name>
</gene>
<feature type="signal peptide" evidence="1">
    <location>
        <begin position="1"/>
        <end position="22"/>
    </location>
</feature>
<evidence type="ECO:0000313" key="3">
    <source>
        <dbReference type="Proteomes" id="UP000034097"/>
    </source>
</evidence>
<feature type="chain" id="PRO_5002537944" description="DUF5666 domain-containing protein" evidence="1">
    <location>
        <begin position="23"/>
        <end position="131"/>
    </location>
</feature>
<comment type="caution">
    <text evidence="2">The sequence shown here is derived from an EMBL/GenBank/DDBJ whole genome shotgun (WGS) entry which is preliminary data.</text>
</comment>
<sequence>MKNNILLLVIVGALALSSGFFAGTLYQKSQKVIFPQDMLNRQGIGTPAQNGTGIRNVNVRNGAPVNGKIISMDSTSITVQGTDGSNKIILLSQDTKINNTLEGTKEDLKVGSEVMIFGNTTNGAITAQSIL</sequence>
<keyword evidence="1" id="KW-0732">Signal</keyword>
<dbReference type="AlphaFoldDB" id="A0A0G1J0A6"/>
<evidence type="ECO:0000313" key="2">
    <source>
        <dbReference type="EMBL" id="KKT37527.1"/>
    </source>
</evidence>